<reference evidence="2 3" key="1">
    <citation type="submission" date="2019-12" db="EMBL/GenBank/DDBJ databases">
        <title>Streptomyces sp. strain T44 isolated from rhizosphere soil of Broussonetia papyrifera.</title>
        <authorList>
            <person name="Mo P."/>
        </authorList>
    </citation>
    <scope>NUCLEOTIDE SEQUENCE [LARGE SCALE GENOMIC DNA]</scope>
    <source>
        <strain evidence="2 3">T44</strain>
    </source>
</reference>
<dbReference type="Gene3D" id="2.40.50.140">
    <property type="entry name" value="Nucleic acid-binding proteins"/>
    <property type="match status" value="1"/>
</dbReference>
<dbReference type="InterPro" id="IPR012340">
    <property type="entry name" value="NA-bd_OB-fold"/>
</dbReference>
<proteinExistence type="predicted"/>
<organism evidence="2 3">
    <name type="scientific">Streptomyces broussonetiae</name>
    <dbReference type="NCBI Taxonomy" id="2686304"/>
    <lineage>
        <taxon>Bacteria</taxon>
        <taxon>Bacillati</taxon>
        <taxon>Actinomycetota</taxon>
        <taxon>Actinomycetes</taxon>
        <taxon>Kitasatosporales</taxon>
        <taxon>Streptomycetaceae</taxon>
        <taxon>Streptomyces</taxon>
    </lineage>
</organism>
<evidence type="ECO:0000313" key="3">
    <source>
        <dbReference type="Proteomes" id="UP000436138"/>
    </source>
</evidence>
<protein>
    <recommendedName>
        <fullName evidence="1">CSD domain-containing protein</fullName>
    </recommendedName>
</protein>
<dbReference type="Proteomes" id="UP000436138">
    <property type="component" value="Chromosome"/>
</dbReference>
<dbReference type="GO" id="GO:0003676">
    <property type="term" value="F:nucleic acid binding"/>
    <property type="evidence" value="ECO:0007669"/>
    <property type="project" value="InterPro"/>
</dbReference>
<dbReference type="EMBL" id="CP047020">
    <property type="protein sequence ID" value="QHA01983.1"/>
    <property type="molecule type" value="Genomic_DNA"/>
</dbReference>
<gene>
    <name evidence="2" type="ORF">GQF42_00045</name>
</gene>
<dbReference type="PROSITE" id="PS51857">
    <property type="entry name" value="CSD_2"/>
    <property type="match status" value="1"/>
</dbReference>
<keyword evidence="3" id="KW-1185">Reference proteome</keyword>
<dbReference type="InterPro" id="IPR002059">
    <property type="entry name" value="CSP_DNA-bd"/>
</dbReference>
<accession>A0A6I6MP47</accession>
<dbReference type="SUPFAM" id="SSF50249">
    <property type="entry name" value="Nucleic acid-binding proteins"/>
    <property type="match status" value="1"/>
</dbReference>
<dbReference type="AlphaFoldDB" id="A0A6I6MP47"/>
<feature type="domain" description="CSD" evidence="1">
    <location>
        <begin position="1"/>
        <end position="66"/>
    </location>
</feature>
<evidence type="ECO:0000259" key="1">
    <source>
        <dbReference type="PROSITE" id="PS51857"/>
    </source>
</evidence>
<dbReference type="KEGG" id="sbro:GQF42_00045"/>
<sequence>MPVGVVKWFDPERGVGRIVQDGAGPEAVAYRSAVRGPGDGRLLAGEPVEFDLTFDAAGVRADNICHGKGGAGVRPGLPA</sequence>
<name>A0A6I6MP47_9ACTN</name>
<evidence type="ECO:0000313" key="2">
    <source>
        <dbReference type="EMBL" id="QHA01983.1"/>
    </source>
</evidence>